<comment type="caution">
    <text evidence="3">The sequence shown here is derived from an EMBL/GenBank/DDBJ whole genome shotgun (WGS) entry which is preliminary data.</text>
</comment>
<evidence type="ECO:0000256" key="2">
    <source>
        <dbReference type="SAM" id="SignalP"/>
    </source>
</evidence>
<sequence>MKKTILLIIIMTIFTSCSNVTDMFDIFEPRRFKKITDGGVINYPDTSIRDPNYSEDEEKTKKNVTPNFTGKRTERNI</sequence>
<protein>
    <recommendedName>
        <fullName evidence="4">Lipoprotein</fullName>
    </recommendedName>
</protein>
<organism evidence="3">
    <name type="scientific">Fusobacterium nucleatum 13_3C</name>
    <dbReference type="NCBI Taxonomy" id="1357398"/>
    <lineage>
        <taxon>Bacteria</taxon>
        <taxon>Fusobacteriati</taxon>
        <taxon>Fusobacteriota</taxon>
        <taxon>Fusobacteriia</taxon>
        <taxon>Fusobacteriales</taxon>
        <taxon>Fusobacteriaceae</taxon>
        <taxon>Fusobacterium</taxon>
    </lineage>
</organism>
<dbReference type="HOGENOM" id="CLU_2632953_0_0_0"/>
<dbReference type="PROSITE" id="PS51257">
    <property type="entry name" value="PROKAR_LIPOPROTEIN"/>
    <property type="match status" value="1"/>
</dbReference>
<dbReference type="EMBL" id="JAOZ01000016">
    <property type="protein sequence ID" value="ETZ25320.1"/>
    <property type="molecule type" value="Genomic_DNA"/>
</dbReference>
<feature type="region of interest" description="Disordered" evidence="1">
    <location>
        <begin position="46"/>
        <end position="77"/>
    </location>
</feature>
<keyword evidence="2" id="KW-0732">Signal</keyword>
<reference evidence="3" key="1">
    <citation type="submission" date="2014-01" db="EMBL/GenBank/DDBJ databases">
        <title>The Genome Sequence of Fusobacterium nucleatum 13_3C.</title>
        <authorList>
            <consortium name="The Broad Institute Genomics Platform"/>
            <person name="Earl A."/>
            <person name="Allen-Vercoe E."/>
            <person name="Daigneault M."/>
            <person name="Young S.K."/>
            <person name="Zeng Q."/>
            <person name="Gargeya S."/>
            <person name="Fitzgerald M."/>
            <person name="Abouelleil A."/>
            <person name="Alvarado L."/>
            <person name="Chapman S.B."/>
            <person name="Gainer-Dewar J."/>
            <person name="Goldberg J."/>
            <person name="Griggs A."/>
            <person name="Gujja S."/>
            <person name="Hansen M."/>
            <person name="Howarth C."/>
            <person name="Imamovic A."/>
            <person name="Ireland A."/>
            <person name="Larimer J."/>
            <person name="McCowan C."/>
            <person name="Murphy C."/>
            <person name="Pearson M."/>
            <person name="Poon T.W."/>
            <person name="Priest M."/>
            <person name="Roberts A."/>
            <person name="Saif S."/>
            <person name="Shea T."/>
            <person name="Sykes S."/>
            <person name="Wortman J."/>
            <person name="Nusbaum C."/>
            <person name="Birren B."/>
        </authorList>
    </citation>
    <scope>NUCLEOTIDE SEQUENCE [LARGE SCALE GENOMIC DNA]</scope>
    <source>
        <strain evidence="3">13_3C</strain>
    </source>
</reference>
<dbReference type="PATRIC" id="fig|1357398.3.peg.2303"/>
<name>X7RWY5_FUSNU</name>
<proteinExistence type="predicted"/>
<dbReference type="AlphaFoldDB" id="X7RWY5"/>
<gene>
    <name evidence="3" type="ORF">HMPREF2085_02341</name>
</gene>
<feature type="signal peptide" evidence="2">
    <location>
        <begin position="1"/>
        <end position="18"/>
    </location>
</feature>
<evidence type="ECO:0000313" key="3">
    <source>
        <dbReference type="EMBL" id="ETZ25320.1"/>
    </source>
</evidence>
<feature type="chain" id="PRO_5004980481" description="Lipoprotein" evidence="2">
    <location>
        <begin position="19"/>
        <end position="77"/>
    </location>
</feature>
<evidence type="ECO:0008006" key="4">
    <source>
        <dbReference type="Google" id="ProtNLM"/>
    </source>
</evidence>
<evidence type="ECO:0000256" key="1">
    <source>
        <dbReference type="SAM" id="MobiDB-lite"/>
    </source>
</evidence>
<accession>X7RWY5</accession>